<dbReference type="EMBL" id="CP001684">
    <property type="protein sequence ID" value="ACV23323.1"/>
    <property type="molecule type" value="Genomic_DNA"/>
</dbReference>
<feature type="transmembrane region" description="Helical" evidence="1">
    <location>
        <begin position="39"/>
        <end position="59"/>
    </location>
</feature>
<reference evidence="2 3" key="1">
    <citation type="journal article" date="2009" name="Stand. Genomic Sci.">
        <title>Complete genome sequence of Slackia heliotrinireducens type strain (RHS 1).</title>
        <authorList>
            <person name="Pukall R."/>
            <person name="Lapidus A."/>
            <person name="Nolan M."/>
            <person name="Copeland A."/>
            <person name="Glavina Del Rio T."/>
            <person name="Lucas S."/>
            <person name="Chen F."/>
            <person name="Tice H."/>
            <person name="Cheng J.F."/>
            <person name="Chertkov O."/>
            <person name="Bruce D."/>
            <person name="Goodwin L."/>
            <person name="Kuske C."/>
            <person name="Brettin T."/>
            <person name="Detter J.C."/>
            <person name="Han C."/>
            <person name="Pitluck S."/>
            <person name="Pati A."/>
            <person name="Mavrommatis K."/>
            <person name="Ivanova N."/>
            <person name="Ovchinnikova G."/>
            <person name="Chen A."/>
            <person name="Palaniappan K."/>
            <person name="Schneider S."/>
            <person name="Rohde M."/>
            <person name="Chain P."/>
            <person name="D'haeseleer P."/>
            <person name="Goker M."/>
            <person name="Bristow J."/>
            <person name="Eisen J.A."/>
            <person name="Markowitz V."/>
            <person name="Kyrpides N.C."/>
            <person name="Klenk H.P."/>
            <person name="Hugenholtz P."/>
        </authorList>
    </citation>
    <scope>NUCLEOTIDE SEQUENCE [LARGE SCALE GENOMIC DNA]</scope>
    <source>
        <strain evidence="3">ATCC 29202 / DSM 20476 / NCTC 11029 / RHS 1</strain>
    </source>
</reference>
<protein>
    <submittedName>
        <fullName evidence="2">Conserved hypothetical integral membrane protein TIGR02185</fullName>
    </submittedName>
</protein>
<dbReference type="Proteomes" id="UP000002026">
    <property type="component" value="Chromosome"/>
</dbReference>
<dbReference type="NCBIfam" id="TIGR02185">
    <property type="entry name" value="Trep_Strep"/>
    <property type="match status" value="1"/>
</dbReference>
<keyword evidence="1" id="KW-0472">Membrane</keyword>
<dbReference type="InterPro" id="IPR011733">
    <property type="entry name" value="CHP02185_IM"/>
</dbReference>
<accession>C7N1A1</accession>
<evidence type="ECO:0000313" key="3">
    <source>
        <dbReference type="Proteomes" id="UP000002026"/>
    </source>
</evidence>
<proteinExistence type="predicted"/>
<feature type="transmembrane region" description="Helical" evidence="1">
    <location>
        <begin position="66"/>
        <end position="86"/>
    </location>
</feature>
<dbReference type="RefSeq" id="WP_012799423.1">
    <property type="nucleotide sequence ID" value="NC_013165.1"/>
</dbReference>
<dbReference type="HOGENOM" id="CLU_093450_1_0_11"/>
<feature type="transmembrane region" description="Helical" evidence="1">
    <location>
        <begin position="12"/>
        <end position="33"/>
    </location>
</feature>
<evidence type="ECO:0000313" key="2">
    <source>
        <dbReference type="EMBL" id="ACV23323.1"/>
    </source>
</evidence>
<sequence>MDTTRKLNGKDLINVGIYTALYFVCVFVVAMLGLIPVGLLLLVVLVPLIAAIPFVMYLAKVRKPGMLLITSVIMGVLMLLTGMGYYSLILSVITGLAAEFIWKNGGYTSIGKIAPTYAVFNLWMWGNYLPLFLNYDSYVAARPEYGDTYWQTLNTLLPPWMLIVLAACIVVFSILGALYAKKVLAKKLAAAGME</sequence>
<dbReference type="STRING" id="471855.Shel_23140"/>
<name>C7N1A1_SLAHD</name>
<dbReference type="Pfam" id="PF09605">
    <property type="entry name" value="Trep_Strep"/>
    <property type="match status" value="1"/>
</dbReference>
<organism evidence="2 3">
    <name type="scientific">Slackia heliotrinireducens (strain ATCC 29202 / DSM 20476 / NCTC 11029 / RHS 1)</name>
    <name type="common">Peptococcus heliotrinreducens</name>
    <dbReference type="NCBI Taxonomy" id="471855"/>
    <lineage>
        <taxon>Bacteria</taxon>
        <taxon>Bacillati</taxon>
        <taxon>Actinomycetota</taxon>
        <taxon>Coriobacteriia</taxon>
        <taxon>Eggerthellales</taxon>
        <taxon>Eggerthellaceae</taxon>
        <taxon>Slackia</taxon>
    </lineage>
</organism>
<keyword evidence="1" id="KW-1133">Transmembrane helix</keyword>
<keyword evidence="3" id="KW-1185">Reference proteome</keyword>
<gene>
    <name evidence="2" type="ordered locus">Shel_23140</name>
</gene>
<evidence type="ECO:0000256" key="1">
    <source>
        <dbReference type="SAM" id="Phobius"/>
    </source>
</evidence>
<dbReference type="KEGG" id="shi:Shel_23140"/>
<dbReference type="AlphaFoldDB" id="C7N1A1"/>
<keyword evidence="1" id="KW-0812">Transmembrane</keyword>
<feature type="transmembrane region" description="Helical" evidence="1">
    <location>
        <begin position="160"/>
        <end position="180"/>
    </location>
</feature>
<dbReference type="eggNOG" id="ENOG502ZBND">
    <property type="taxonomic scope" value="Bacteria"/>
</dbReference>